<dbReference type="Pfam" id="PF00753">
    <property type="entry name" value="Lactamase_B"/>
    <property type="match status" value="1"/>
</dbReference>
<evidence type="ECO:0000259" key="2">
    <source>
        <dbReference type="SMART" id="SM00849"/>
    </source>
</evidence>
<dbReference type="InterPro" id="IPR036866">
    <property type="entry name" value="RibonucZ/Hydroxyglut_hydro"/>
</dbReference>
<evidence type="ECO:0000259" key="3">
    <source>
        <dbReference type="SMART" id="SM01027"/>
    </source>
</evidence>
<proteinExistence type="predicted"/>
<dbReference type="InterPro" id="IPR001279">
    <property type="entry name" value="Metallo-B-lactamas"/>
</dbReference>
<comment type="caution">
    <text evidence="4">The sequence shown here is derived from an EMBL/GenBank/DDBJ whole genome shotgun (WGS) entry which is preliminary data.</text>
</comment>
<dbReference type="GO" id="GO:0004521">
    <property type="term" value="F:RNA endonuclease activity"/>
    <property type="evidence" value="ECO:0007669"/>
    <property type="project" value="TreeGrafter"/>
</dbReference>
<dbReference type="SUPFAM" id="SSF56281">
    <property type="entry name" value="Metallo-hydrolase/oxidoreductase"/>
    <property type="match status" value="1"/>
</dbReference>
<dbReference type="EMBL" id="SACQ01000001">
    <property type="protein sequence ID" value="RVU32875.1"/>
    <property type="molecule type" value="Genomic_DNA"/>
</dbReference>
<dbReference type="PANTHER" id="PTHR11203:SF37">
    <property type="entry name" value="INTEGRATOR COMPLEX SUBUNIT 11"/>
    <property type="match status" value="1"/>
</dbReference>
<evidence type="ECO:0000313" key="4">
    <source>
        <dbReference type="EMBL" id="RVU32875.1"/>
    </source>
</evidence>
<dbReference type="SMART" id="SM01027">
    <property type="entry name" value="Beta-Casp"/>
    <property type="match status" value="1"/>
</dbReference>
<evidence type="ECO:0000313" key="5">
    <source>
        <dbReference type="Proteomes" id="UP000282818"/>
    </source>
</evidence>
<dbReference type="SMART" id="SM00849">
    <property type="entry name" value="Lactamase_B"/>
    <property type="match status" value="1"/>
</dbReference>
<reference evidence="4 5" key="1">
    <citation type="submission" date="2019-01" db="EMBL/GenBank/DDBJ databases">
        <authorList>
            <person name="Chen W.-M."/>
        </authorList>
    </citation>
    <scope>NUCLEOTIDE SEQUENCE [LARGE SCALE GENOMIC DNA]</scope>
    <source>
        <strain evidence="4 5">HPM-16</strain>
    </source>
</reference>
<organism evidence="4 5">
    <name type="scientific">Neptunomonas marina</name>
    <dbReference type="NCBI Taxonomy" id="1815562"/>
    <lineage>
        <taxon>Bacteria</taxon>
        <taxon>Pseudomonadati</taxon>
        <taxon>Pseudomonadota</taxon>
        <taxon>Gammaproteobacteria</taxon>
        <taxon>Oceanospirillales</taxon>
        <taxon>Oceanospirillaceae</taxon>
        <taxon>Neptunomonas</taxon>
    </lineage>
</organism>
<keyword evidence="5" id="KW-1185">Reference proteome</keyword>
<feature type="domain" description="Beta-Casp" evidence="3">
    <location>
        <begin position="252"/>
        <end position="429"/>
    </location>
</feature>
<dbReference type="PANTHER" id="PTHR11203">
    <property type="entry name" value="CLEAVAGE AND POLYADENYLATION SPECIFICITY FACTOR FAMILY MEMBER"/>
    <property type="match status" value="1"/>
</dbReference>
<dbReference type="Proteomes" id="UP000282818">
    <property type="component" value="Unassembled WGS sequence"/>
</dbReference>
<protein>
    <submittedName>
        <fullName evidence="4">MBL fold metallo-hydrolase</fullName>
    </submittedName>
</protein>
<feature type="domain" description="Metallo-beta-lactamase" evidence="2">
    <location>
        <begin position="14"/>
        <end position="220"/>
    </location>
</feature>
<dbReference type="CDD" id="cd16295">
    <property type="entry name" value="TTHA0252-CPSF-like_MBL-fold"/>
    <property type="match status" value="1"/>
</dbReference>
<dbReference type="Pfam" id="PF10996">
    <property type="entry name" value="Beta-Casp"/>
    <property type="match status" value="1"/>
</dbReference>
<dbReference type="GO" id="GO:0016787">
    <property type="term" value="F:hydrolase activity"/>
    <property type="evidence" value="ECO:0007669"/>
    <property type="project" value="UniProtKB-KW"/>
</dbReference>
<dbReference type="RefSeq" id="WP_127693043.1">
    <property type="nucleotide sequence ID" value="NZ_SACQ01000001.1"/>
</dbReference>
<dbReference type="Gene3D" id="3.60.15.10">
    <property type="entry name" value="Ribonuclease Z/Hydroxyacylglutathione hydrolase-like"/>
    <property type="match status" value="1"/>
</dbReference>
<name>A0A437QEL1_9GAMM</name>
<gene>
    <name evidence="4" type="ORF">EOE65_04250</name>
</gene>
<dbReference type="AlphaFoldDB" id="A0A437QEL1"/>
<dbReference type="InterPro" id="IPR050698">
    <property type="entry name" value="MBL"/>
</dbReference>
<dbReference type="Gene3D" id="3.40.50.10890">
    <property type="match status" value="1"/>
</dbReference>
<accession>A0A437QEL1</accession>
<dbReference type="InterPro" id="IPR022712">
    <property type="entry name" value="Beta_Casp"/>
</dbReference>
<sequence>MLKVKFLGAYEGITGSCSWLWHTDSDTQFLVDCGMHQGTHEEEWKNYKPFEFEARKIQYVLLTHAHIDHCGLLPKLVKNGFKGWVYCTQATRDIAELMLRDAAKISDLFNESDVNLIKWHVIDVGGFHWNKTLRLSDGLSVVYKRGSHVLGACSVSIMWSDKDHEGLKSIHFSGDIGSQIEGNCYLPIMKDDHYPYPKSDYIVVESTYGATERDSHFKNHENRINELGSIISKTVFENNGTVLIPAFSFHRTQELIFDILAWQWKYWGESSSKDLMGALIKKEDESSTYESPLRVLCDSPLGSKVNKVYGEQLLKILANGKYQYLNSELADRLKSDEKEVARIFRDLDSNGWIYRNGHIVKCLRPEDREKKKSNQRINKNIKRYGVIIASSGMCDHGPVVSYLKEISRNPNNTIVLTGYQSQGSMGRYLLERSEAAPGNETGANIVNMSGFYSAHGDQEKIVDYIFSLGTLGADSRSARVFINHGEATSKSCLQGAIRHRADQAKQGDRLVSSVEIARSSWFDLSSGRYLEESNDRGDTLIDRLSSIEDKLSRLTDELANLQLDRVRR</sequence>
<keyword evidence="1 4" id="KW-0378">Hydrolase</keyword>
<evidence type="ECO:0000256" key="1">
    <source>
        <dbReference type="ARBA" id="ARBA00022801"/>
    </source>
</evidence>